<proteinExistence type="predicted"/>
<reference evidence="3 4" key="1">
    <citation type="journal article" name="Sci. Rep.">
        <title>Genome-scale phylogenetic analyses confirm Olpidium as the closest living zoosporic fungus to the non-flagellated, terrestrial fungi.</title>
        <authorList>
            <person name="Chang Y."/>
            <person name="Rochon D."/>
            <person name="Sekimoto S."/>
            <person name="Wang Y."/>
            <person name="Chovatia M."/>
            <person name="Sandor L."/>
            <person name="Salamov A."/>
            <person name="Grigoriev I.V."/>
            <person name="Stajich J.E."/>
            <person name="Spatafora J.W."/>
        </authorList>
    </citation>
    <scope>NUCLEOTIDE SEQUENCE [LARGE SCALE GENOMIC DNA]</scope>
    <source>
        <strain evidence="3">S191</strain>
    </source>
</reference>
<evidence type="ECO:0000256" key="1">
    <source>
        <dbReference type="SAM" id="Phobius"/>
    </source>
</evidence>
<evidence type="ECO:0000313" key="4">
    <source>
        <dbReference type="Proteomes" id="UP000673691"/>
    </source>
</evidence>
<dbReference type="Proteomes" id="UP000673691">
    <property type="component" value="Unassembled WGS sequence"/>
</dbReference>
<keyword evidence="1" id="KW-1133">Transmembrane helix</keyword>
<keyword evidence="1" id="KW-0812">Transmembrane</keyword>
<comment type="caution">
    <text evidence="3">The sequence shown here is derived from an EMBL/GenBank/DDBJ whole genome shotgun (WGS) entry which is preliminary data.</text>
</comment>
<keyword evidence="1" id="KW-0472">Membrane</keyword>
<organism evidence="3 4">
    <name type="scientific">Olpidium bornovanus</name>
    <dbReference type="NCBI Taxonomy" id="278681"/>
    <lineage>
        <taxon>Eukaryota</taxon>
        <taxon>Fungi</taxon>
        <taxon>Fungi incertae sedis</taxon>
        <taxon>Olpidiomycota</taxon>
        <taxon>Olpidiomycotina</taxon>
        <taxon>Olpidiomycetes</taxon>
        <taxon>Olpidiales</taxon>
        <taxon>Olpidiaceae</taxon>
        <taxon>Olpidium</taxon>
    </lineage>
</organism>
<evidence type="ECO:0000313" key="3">
    <source>
        <dbReference type="EMBL" id="KAG5461171.1"/>
    </source>
</evidence>
<accession>A0A8H7ZXA9</accession>
<evidence type="ECO:0000256" key="2">
    <source>
        <dbReference type="SAM" id="SignalP"/>
    </source>
</evidence>
<feature type="signal peptide" evidence="2">
    <location>
        <begin position="1"/>
        <end position="15"/>
    </location>
</feature>
<keyword evidence="2" id="KW-0732">Signal</keyword>
<name>A0A8H7ZXA9_9FUNG</name>
<gene>
    <name evidence="3" type="ORF">BJ554DRAFT_6678</name>
</gene>
<sequence>MAFLLPTQILHYALAAAVVGAATAPRRKRGWRSPLVAALFVAAAVDLYLFLDGEGALMRELPCSLPTKVSLVRHGLFAFFALAVAAARGRDDVRTDAEIVAALCERERSFLYRNQASSLLHEAINGDSNLRKSQNSHCLRRELERNLLAADEEVVSAKETAKQRLDLAKATADVAGFVEHVVRAGTGAKQTGDLTANSWR</sequence>
<protein>
    <submittedName>
        <fullName evidence="3">Uncharacterized protein</fullName>
    </submittedName>
</protein>
<feature type="transmembrane region" description="Helical" evidence="1">
    <location>
        <begin position="31"/>
        <end position="51"/>
    </location>
</feature>
<dbReference type="EMBL" id="JAEFCI010004084">
    <property type="protein sequence ID" value="KAG5461171.1"/>
    <property type="molecule type" value="Genomic_DNA"/>
</dbReference>
<keyword evidence="4" id="KW-1185">Reference proteome</keyword>
<feature type="chain" id="PRO_5034809622" evidence="2">
    <location>
        <begin position="16"/>
        <end position="200"/>
    </location>
</feature>
<dbReference type="AlphaFoldDB" id="A0A8H7ZXA9"/>
<feature type="transmembrane region" description="Helical" evidence="1">
    <location>
        <begin position="71"/>
        <end position="89"/>
    </location>
</feature>